<dbReference type="PANTHER" id="PTHR43547:SF2">
    <property type="entry name" value="HYBRID SIGNAL TRANSDUCTION HISTIDINE KINASE C"/>
    <property type="match status" value="1"/>
</dbReference>
<dbReference type="KEGG" id="eaj:Q3M24_09780"/>
<dbReference type="InterPro" id="IPR011006">
    <property type="entry name" value="CheY-like_superfamily"/>
</dbReference>
<dbReference type="CDD" id="cd17574">
    <property type="entry name" value="REC_OmpR"/>
    <property type="match status" value="1"/>
</dbReference>
<gene>
    <name evidence="6" type="ORF">Q3M24_09780</name>
</gene>
<evidence type="ECO:0000259" key="5">
    <source>
        <dbReference type="PROSITE" id="PS50110"/>
    </source>
</evidence>
<dbReference type="EC" id="2.7.13.3" evidence="2"/>
<sequence>MKLLIADDELSTRTLLKTCVIKWGYTVVEAGDGLEAMTVLRSQDPPRIAVLDWMMPGLDGVEICSRLQEEPNEQLTYTILLTCKSDKEDAIHALDQGAHDFLSKPVHIGELHSRIEVGKRLLEANDRLIELDRLRDRFLRIAAHDLKNPLGFIISMTELLTDDDFPEVRQKPEPHLYAIRDAASKMQNLVNELLTSTMKEKEVS</sequence>
<reference evidence="6" key="2">
    <citation type="submission" date="2024-06" db="EMBL/GenBank/DDBJ databases">
        <authorList>
            <person name="Plum-Jensen L.E."/>
            <person name="Schramm A."/>
            <person name="Marshall I.P.G."/>
        </authorList>
    </citation>
    <scope>NUCLEOTIDE SEQUENCE</scope>
    <source>
        <strain evidence="6">Rat1</strain>
    </source>
</reference>
<evidence type="ECO:0000256" key="2">
    <source>
        <dbReference type="ARBA" id="ARBA00012438"/>
    </source>
</evidence>
<dbReference type="PROSITE" id="PS50110">
    <property type="entry name" value="RESPONSE_REGULATORY"/>
    <property type="match status" value="1"/>
</dbReference>
<proteinExistence type="predicted"/>
<dbReference type="Pfam" id="PF00512">
    <property type="entry name" value="HisKA"/>
    <property type="match status" value="1"/>
</dbReference>
<evidence type="ECO:0000256" key="4">
    <source>
        <dbReference type="PROSITE-ProRule" id="PRU00169"/>
    </source>
</evidence>
<dbReference type="EMBL" id="CP159373">
    <property type="protein sequence ID" value="XCN74999.1"/>
    <property type="molecule type" value="Genomic_DNA"/>
</dbReference>
<evidence type="ECO:0000313" key="6">
    <source>
        <dbReference type="EMBL" id="XCN74999.1"/>
    </source>
</evidence>
<dbReference type="CDD" id="cd00082">
    <property type="entry name" value="HisKA"/>
    <property type="match status" value="1"/>
</dbReference>
<feature type="domain" description="Response regulatory" evidence="5">
    <location>
        <begin position="2"/>
        <end position="119"/>
    </location>
</feature>
<dbReference type="SMART" id="SM00448">
    <property type="entry name" value="REC"/>
    <property type="match status" value="1"/>
</dbReference>
<accession>A0AAU8M0F6</accession>
<keyword evidence="3 4" id="KW-0597">Phosphoprotein</keyword>
<feature type="modified residue" description="4-aspartylphosphate" evidence="4">
    <location>
        <position position="52"/>
    </location>
</feature>
<protein>
    <recommendedName>
        <fullName evidence="2">histidine kinase</fullName>
        <ecNumber evidence="2">2.7.13.3</ecNumber>
    </recommendedName>
</protein>
<dbReference type="Pfam" id="PF00072">
    <property type="entry name" value="Response_reg"/>
    <property type="match status" value="1"/>
</dbReference>
<dbReference type="PANTHER" id="PTHR43547">
    <property type="entry name" value="TWO-COMPONENT HISTIDINE KINASE"/>
    <property type="match status" value="1"/>
</dbReference>
<reference evidence="6" key="1">
    <citation type="journal article" date="2024" name="Syst. Appl. Microbiol.">
        <title>First single-strain enrichments of Electrothrix cable bacteria, description of E. aestuarii sp. nov. and E. rattekaaiensis sp. nov., and proposal of a cable bacteria taxonomy following the rules of the SeqCode.</title>
        <authorList>
            <person name="Plum-Jensen L.E."/>
            <person name="Schramm A."/>
            <person name="Marshall I.P.G."/>
        </authorList>
    </citation>
    <scope>NUCLEOTIDE SEQUENCE</scope>
    <source>
        <strain evidence="6">Rat1</strain>
    </source>
</reference>
<dbReference type="InterPro" id="IPR003661">
    <property type="entry name" value="HisK_dim/P_dom"/>
</dbReference>
<dbReference type="Gene3D" id="1.10.287.130">
    <property type="match status" value="1"/>
</dbReference>
<comment type="catalytic activity">
    <reaction evidence="1">
        <text>ATP + protein L-histidine = ADP + protein N-phospho-L-histidine.</text>
        <dbReference type="EC" id="2.7.13.3"/>
    </reaction>
</comment>
<dbReference type="SUPFAM" id="SSF52172">
    <property type="entry name" value="CheY-like"/>
    <property type="match status" value="1"/>
</dbReference>
<dbReference type="SUPFAM" id="SSF47384">
    <property type="entry name" value="Homodimeric domain of signal transducing histidine kinase"/>
    <property type="match status" value="1"/>
</dbReference>
<dbReference type="AlphaFoldDB" id="A0AAU8M0F6"/>
<dbReference type="SMART" id="SM00388">
    <property type="entry name" value="HisKA"/>
    <property type="match status" value="1"/>
</dbReference>
<name>A0AAU8M0F6_9BACT</name>
<dbReference type="InterPro" id="IPR036097">
    <property type="entry name" value="HisK_dim/P_sf"/>
</dbReference>
<dbReference type="InterPro" id="IPR001789">
    <property type="entry name" value="Sig_transdc_resp-reg_receiver"/>
</dbReference>
<evidence type="ECO:0000256" key="3">
    <source>
        <dbReference type="ARBA" id="ARBA00022553"/>
    </source>
</evidence>
<organism evidence="6">
    <name type="scientific">Candidatus Electrothrix aestuarii</name>
    <dbReference type="NCBI Taxonomy" id="3062594"/>
    <lineage>
        <taxon>Bacteria</taxon>
        <taxon>Pseudomonadati</taxon>
        <taxon>Thermodesulfobacteriota</taxon>
        <taxon>Desulfobulbia</taxon>
        <taxon>Desulfobulbales</taxon>
        <taxon>Desulfobulbaceae</taxon>
        <taxon>Candidatus Electrothrix</taxon>
    </lineage>
</organism>
<dbReference type="GO" id="GO:0000155">
    <property type="term" value="F:phosphorelay sensor kinase activity"/>
    <property type="evidence" value="ECO:0007669"/>
    <property type="project" value="InterPro"/>
</dbReference>
<evidence type="ECO:0000256" key="1">
    <source>
        <dbReference type="ARBA" id="ARBA00000085"/>
    </source>
</evidence>
<dbReference type="Gene3D" id="3.40.50.2300">
    <property type="match status" value="1"/>
</dbReference>